<sequence>MAAAGVVTALLTGTAVVTAGPAQAASADRLTPGRTLTPGAELRSANQRYRLVMQTDGNAVVMTAGGTPLWSSDTPGYGGAALEMQNDGNLVLYKSGHVALKASGTAGRQSASLVLQDDGNLVVYTSDGRPWWSTNTSGGAKAPAPTGARLCARVGYYAGFREQGLQLAVQVALAESGCNPAATNRNTNNSVDYGLWQVNNRAHPQWTPSQLLDPQTNANAAWSISGRGGNWRPWVAYTSGAHTRNGIPAKANAAVTQL</sequence>
<dbReference type="CDD" id="cd00028">
    <property type="entry name" value="B_lectin"/>
    <property type="match status" value="1"/>
</dbReference>
<name>U5W0P7_9ACTN</name>
<protein>
    <recommendedName>
        <fullName evidence="2">Bulb-type lectin domain-containing protein</fullName>
    </recommendedName>
</protein>
<feature type="chain" id="PRO_5004665557" description="Bulb-type lectin domain-containing protein" evidence="1">
    <location>
        <begin position="25"/>
        <end position="258"/>
    </location>
</feature>
<dbReference type="STRING" id="1246995.AFR_16195"/>
<dbReference type="SUPFAM" id="SSF53955">
    <property type="entry name" value="Lysozyme-like"/>
    <property type="match status" value="1"/>
</dbReference>
<dbReference type="SUPFAM" id="SSF51110">
    <property type="entry name" value="alpha-D-mannose-specific plant lectins"/>
    <property type="match status" value="2"/>
</dbReference>
<dbReference type="SMART" id="SM00108">
    <property type="entry name" value="B_lectin"/>
    <property type="match status" value="1"/>
</dbReference>
<dbReference type="InterPro" id="IPR001480">
    <property type="entry name" value="Bulb-type_lectin_dom"/>
</dbReference>
<proteinExistence type="predicted"/>
<dbReference type="KEGG" id="afs:AFR_16195"/>
<evidence type="ECO:0000256" key="1">
    <source>
        <dbReference type="SAM" id="SignalP"/>
    </source>
</evidence>
<reference evidence="3 4" key="1">
    <citation type="journal article" date="2014" name="J. Biotechnol.">
        <title>Complete genome sequence of the actinobacterium Actinoplanes friuliensis HAG 010964, producer of the lipopeptide antibiotic friulimycin.</title>
        <authorList>
            <person name="Ruckert C."/>
            <person name="Szczepanowski R."/>
            <person name="Albersmeier A."/>
            <person name="Goesmann A."/>
            <person name="Fischer N."/>
            <person name="Steinkamper A."/>
            <person name="Puhler A."/>
            <person name="Biener R."/>
            <person name="Schwartz D."/>
            <person name="Kalinowski J."/>
        </authorList>
    </citation>
    <scope>NUCLEOTIDE SEQUENCE [LARGE SCALE GENOMIC DNA]</scope>
    <source>
        <strain evidence="3 4">DSM 7358</strain>
    </source>
</reference>
<dbReference type="HOGENOM" id="CLU_1076177_0_0_11"/>
<evidence type="ECO:0000313" key="4">
    <source>
        <dbReference type="Proteomes" id="UP000017746"/>
    </source>
</evidence>
<feature type="signal peptide" evidence="1">
    <location>
        <begin position="1"/>
        <end position="24"/>
    </location>
</feature>
<dbReference type="Proteomes" id="UP000017746">
    <property type="component" value="Chromosome"/>
</dbReference>
<gene>
    <name evidence="3" type="ORF">AFR_16195</name>
</gene>
<keyword evidence="1" id="KW-0732">Signal</keyword>
<dbReference type="Gene3D" id="2.90.10.10">
    <property type="entry name" value="Bulb-type lectin domain"/>
    <property type="match status" value="2"/>
</dbReference>
<dbReference type="InterPro" id="IPR023346">
    <property type="entry name" value="Lysozyme-like_dom_sf"/>
</dbReference>
<evidence type="ECO:0000313" key="3">
    <source>
        <dbReference type="EMBL" id="AGZ41521.1"/>
    </source>
</evidence>
<dbReference type="PROSITE" id="PS50927">
    <property type="entry name" value="BULB_LECTIN"/>
    <property type="match status" value="1"/>
</dbReference>
<dbReference type="PATRIC" id="fig|1246995.3.peg.3286"/>
<accession>U5W0P7</accession>
<dbReference type="EMBL" id="CP006272">
    <property type="protein sequence ID" value="AGZ41521.1"/>
    <property type="molecule type" value="Genomic_DNA"/>
</dbReference>
<feature type="domain" description="Bulb-type lectin" evidence="2">
    <location>
        <begin position="27"/>
        <end position="136"/>
    </location>
</feature>
<dbReference type="InterPro" id="IPR043992">
    <property type="entry name" value="SLT_3"/>
</dbReference>
<keyword evidence="4" id="KW-1185">Reference proteome</keyword>
<evidence type="ECO:0000259" key="2">
    <source>
        <dbReference type="PROSITE" id="PS50927"/>
    </source>
</evidence>
<dbReference type="Pfam" id="PF18896">
    <property type="entry name" value="SLT_3"/>
    <property type="match status" value="1"/>
</dbReference>
<organism evidence="3 4">
    <name type="scientific">Actinoplanes friuliensis DSM 7358</name>
    <dbReference type="NCBI Taxonomy" id="1246995"/>
    <lineage>
        <taxon>Bacteria</taxon>
        <taxon>Bacillati</taxon>
        <taxon>Actinomycetota</taxon>
        <taxon>Actinomycetes</taxon>
        <taxon>Micromonosporales</taxon>
        <taxon>Micromonosporaceae</taxon>
        <taxon>Actinoplanes</taxon>
    </lineage>
</organism>
<dbReference type="AlphaFoldDB" id="U5W0P7"/>
<dbReference type="eggNOG" id="COG0741">
    <property type="taxonomic scope" value="Bacteria"/>
</dbReference>
<dbReference type="Gene3D" id="1.10.530.10">
    <property type="match status" value="1"/>
</dbReference>
<dbReference type="InterPro" id="IPR036426">
    <property type="entry name" value="Bulb-type_lectin_dom_sf"/>
</dbReference>